<reference evidence="8" key="1">
    <citation type="submission" date="2022-11" db="UniProtKB">
        <authorList>
            <consortium name="WormBaseParasite"/>
        </authorList>
    </citation>
    <scope>IDENTIFICATION</scope>
</reference>
<dbReference type="Pfam" id="PF13532">
    <property type="entry name" value="2OG-FeII_Oxy_2"/>
    <property type="match status" value="1"/>
</dbReference>
<name>A0A915D0K9_9BILA</name>
<dbReference type="InterPro" id="IPR005123">
    <property type="entry name" value="Oxoglu/Fe-dep_dioxygenase_dom"/>
</dbReference>
<evidence type="ECO:0000256" key="5">
    <source>
        <dbReference type="PIRSR" id="PIRSR604574-2"/>
    </source>
</evidence>
<accession>A0A915D0K9</accession>
<dbReference type="InterPro" id="IPR004574">
    <property type="entry name" value="Alkb"/>
</dbReference>
<evidence type="ECO:0000259" key="6">
    <source>
        <dbReference type="PROSITE" id="PS51471"/>
    </source>
</evidence>
<dbReference type="GO" id="GO:0035516">
    <property type="term" value="F:broad specificity oxidative DNA demethylase activity"/>
    <property type="evidence" value="ECO:0007669"/>
    <property type="project" value="TreeGrafter"/>
</dbReference>
<dbReference type="PROSITE" id="PS51471">
    <property type="entry name" value="FE2OG_OXY"/>
    <property type="match status" value="1"/>
</dbReference>
<feature type="domain" description="Fe2OG dioxygenase" evidence="6">
    <location>
        <begin position="156"/>
        <end position="268"/>
    </location>
</feature>
<dbReference type="GO" id="GO:0008198">
    <property type="term" value="F:ferrous iron binding"/>
    <property type="evidence" value="ECO:0007669"/>
    <property type="project" value="TreeGrafter"/>
</dbReference>
<organism evidence="7 8">
    <name type="scientific">Ditylenchus dipsaci</name>
    <dbReference type="NCBI Taxonomy" id="166011"/>
    <lineage>
        <taxon>Eukaryota</taxon>
        <taxon>Metazoa</taxon>
        <taxon>Ecdysozoa</taxon>
        <taxon>Nematoda</taxon>
        <taxon>Chromadorea</taxon>
        <taxon>Rhabditida</taxon>
        <taxon>Tylenchina</taxon>
        <taxon>Tylenchomorpha</taxon>
        <taxon>Sphaerularioidea</taxon>
        <taxon>Anguinidae</taxon>
        <taxon>Anguininae</taxon>
        <taxon>Ditylenchus</taxon>
    </lineage>
</organism>
<sequence length="268" mass="30420">MSQKNHFYSNENNIRFESQSTSVGQKANWKPSKGPESLFRSHYRVVCKPLEVSGISLSVQKRVHQYIDLKPLSEWSLSTLVHRPGLYVLNNILTETGQLRNEVYKNCGTRLRWTTIGNDYDWTNKVYAEKPRESLPEEITELASIVSVILRLPEMNADAVVLNYYDRKSNLSPHVDRSERDMSKPLISVSLGQSAIYLTGGAEVSDPVDALYLHSGDVLVMNADQRSVYHALPKILMDKKFKDGTGVDSCVIDYAMKCRMCVTIRQVD</sequence>
<evidence type="ECO:0000313" key="7">
    <source>
        <dbReference type="Proteomes" id="UP000887574"/>
    </source>
</evidence>
<dbReference type="InterPro" id="IPR027450">
    <property type="entry name" value="AlkB-like"/>
</dbReference>
<feature type="binding site" evidence="5">
    <location>
        <position position="176"/>
    </location>
    <ligand>
        <name>Fe cation</name>
        <dbReference type="ChEBI" id="CHEBI:24875"/>
        <note>catalytic</note>
    </ligand>
</feature>
<keyword evidence="7" id="KW-1185">Reference proteome</keyword>
<keyword evidence="3" id="KW-0560">Oxidoreductase</keyword>
<dbReference type="PANTHER" id="PTHR16557:SF2">
    <property type="entry name" value="NUCLEIC ACID DIOXYGENASE ALKBH1"/>
    <property type="match status" value="1"/>
</dbReference>
<protein>
    <submittedName>
        <fullName evidence="8">Fe2OG dioxygenase domain-containing protein</fullName>
    </submittedName>
</protein>
<dbReference type="GO" id="GO:0035513">
    <property type="term" value="P:oxidative RNA demethylation"/>
    <property type="evidence" value="ECO:0007669"/>
    <property type="project" value="TreeGrafter"/>
</dbReference>
<evidence type="ECO:0000256" key="4">
    <source>
        <dbReference type="ARBA" id="ARBA00023004"/>
    </source>
</evidence>
<dbReference type="Gene3D" id="2.60.120.590">
    <property type="entry name" value="Alpha-ketoglutarate-dependent dioxygenase AlkB-like"/>
    <property type="match status" value="1"/>
</dbReference>
<feature type="binding site" evidence="5">
    <location>
        <position position="174"/>
    </location>
    <ligand>
        <name>Fe cation</name>
        <dbReference type="ChEBI" id="CHEBI:24875"/>
        <note>catalytic</note>
    </ligand>
</feature>
<proteinExistence type="predicted"/>
<keyword evidence="4 5" id="KW-0408">Iron</keyword>
<feature type="binding site" evidence="5">
    <location>
        <position position="230"/>
    </location>
    <ligand>
        <name>Fe cation</name>
        <dbReference type="ChEBI" id="CHEBI:24875"/>
        <note>catalytic</note>
    </ligand>
</feature>
<dbReference type="WBParaSite" id="jg14565">
    <property type="protein sequence ID" value="jg14565"/>
    <property type="gene ID" value="jg14565"/>
</dbReference>
<dbReference type="GO" id="GO:0005737">
    <property type="term" value="C:cytoplasm"/>
    <property type="evidence" value="ECO:0007669"/>
    <property type="project" value="TreeGrafter"/>
</dbReference>
<evidence type="ECO:0000256" key="2">
    <source>
        <dbReference type="ARBA" id="ARBA00022964"/>
    </source>
</evidence>
<dbReference type="GO" id="GO:0005634">
    <property type="term" value="C:nucleus"/>
    <property type="evidence" value="ECO:0007669"/>
    <property type="project" value="TreeGrafter"/>
</dbReference>
<evidence type="ECO:0000256" key="3">
    <source>
        <dbReference type="ARBA" id="ARBA00023002"/>
    </source>
</evidence>
<keyword evidence="2" id="KW-0223">Dioxygenase</keyword>
<dbReference type="Proteomes" id="UP000887574">
    <property type="component" value="Unplaced"/>
</dbReference>
<dbReference type="AlphaFoldDB" id="A0A915D0K9"/>
<dbReference type="GO" id="GO:0035515">
    <property type="term" value="F:oxidative RNA demethylase activity"/>
    <property type="evidence" value="ECO:0007669"/>
    <property type="project" value="TreeGrafter"/>
</dbReference>
<evidence type="ECO:0000256" key="1">
    <source>
        <dbReference type="ARBA" id="ARBA00022723"/>
    </source>
</evidence>
<dbReference type="PANTHER" id="PTHR16557">
    <property type="entry name" value="ALKYLATED DNA REPAIR PROTEIN ALKB-RELATED"/>
    <property type="match status" value="1"/>
</dbReference>
<dbReference type="SUPFAM" id="SSF51197">
    <property type="entry name" value="Clavaminate synthase-like"/>
    <property type="match status" value="1"/>
</dbReference>
<comment type="cofactor">
    <cofactor evidence="5">
        <name>Fe(2+)</name>
        <dbReference type="ChEBI" id="CHEBI:29033"/>
    </cofactor>
    <text evidence="5">Binds 1 Fe(2+) ion per subunit.</text>
</comment>
<evidence type="ECO:0000313" key="8">
    <source>
        <dbReference type="WBParaSite" id="jg14565"/>
    </source>
</evidence>
<keyword evidence="1 5" id="KW-0479">Metal-binding</keyword>
<dbReference type="InterPro" id="IPR037151">
    <property type="entry name" value="AlkB-like_sf"/>
</dbReference>